<keyword evidence="3" id="KW-1185">Reference proteome</keyword>
<sequence length="152" mass="16057">MKSILLAAALALTSPAVFAQATPAGNLTADKKDNTLVVELPQEGVAAWQRVAQVLTDRGYPFAHSDINLLALTTAFNPLSSTSSLSVSAVVRGHQLTLRGRSESVSVVGTPSQLTTVRRSTSLGGVSEGWQELEAIARELGGTVRYSRLVVR</sequence>
<comment type="caution">
    <text evidence="2">The sequence shown here is derived from an EMBL/GenBank/DDBJ whole genome shotgun (WGS) entry which is preliminary data.</text>
</comment>
<keyword evidence="1" id="KW-0732">Signal</keyword>
<reference evidence="2 3" key="1">
    <citation type="submission" date="2020-05" db="EMBL/GenBank/DDBJ databases">
        <title>Hymenobacter terrestris sp. nov. and Hymenobacter lapidiphilus sp. nov., isolated from regoliths in Antarctica.</title>
        <authorList>
            <person name="Sedlacek I."/>
            <person name="Pantucek R."/>
            <person name="Zeman M."/>
            <person name="Holochova P."/>
            <person name="Kralova S."/>
            <person name="Stankova E."/>
            <person name="Sedo O."/>
            <person name="Micenkova L."/>
            <person name="Svec P."/>
            <person name="Gupta V."/>
            <person name="Sood U."/>
            <person name="Korpole U.S."/>
            <person name="Lal R."/>
        </authorList>
    </citation>
    <scope>NUCLEOTIDE SEQUENCE [LARGE SCALE GENOMIC DNA]</scope>
    <source>
        <strain evidence="2 3">P5252</strain>
    </source>
</reference>
<dbReference type="RefSeq" id="WP_176899729.1">
    <property type="nucleotide sequence ID" value="NZ_JABKAV010000020.1"/>
</dbReference>
<dbReference type="Proteomes" id="UP000626554">
    <property type="component" value="Unassembled WGS sequence"/>
</dbReference>
<evidence type="ECO:0000256" key="1">
    <source>
        <dbReference type="SAM" id="SignalP"/>
    </source>
</evidence>
<feature type="chain" id="PRO_5045461486" evidence="1">
    <location>
        <begin position="20"/>
        <end position="152"/>
    </location>
</feature>
<organism evidence="2 3">
    <name type="scientific">Hymenobacter terrestris</name>
    <dbReference type="NCBI Taxonomy" id="2748310"/>
    <lineage>
        <taxon>Bacteria</taxon>
        <taxon>Pseudomonadati</taxon>
        <taxon>Bacteroidota</taxon>
        <taxon>Cytophagia</taxon>
        <taxon>Cytophagales</taxon>
        <taxon>Hymenobacteraceae</taxon>
        <taxon>Hymenobacter</taxon>
    </lineage>
</organism>
<proteinExistence type="predicted"/>
<feature type="signal peptide" evidence="1">
    <location>
        <begin position="1"/>
        <end position="19"/>
    </location>
</feature>
<evidence type="ECO:0000313" key="3">
    <source>
        <dbReference type="Proteomes" id="UP000626554"/>
    </source>
</evidence>
<protein>
    <submittedName>
        <fullName evidence="2">Uncharacterized protein</fullName>
    </submittedName>
</protein>
<name>A0ABX2Q277_9BACT</name>
<accession>A0ABX2Q277</accession>
<gene>
    <name evidence="2" type="ORF">HW556_09205</name>
</gene>
<evidence type="ECO:0000313" key="2">
    <source>
        <dbReference type="EMBL" id="NVO85058.1"/>
    </source>
</evidence>
<dbReference type="EMBL" id="JABKAV010000020">
    <property type="protein sequence ID" value="NVO85058.1"/>
    <property type="molecule type" value="Genomic_DNA"/>
</dbReference>